<keyword evidence="3" id="KW-1185">Reference proteome</keyword>
<dbReference type="PANTHER" id="PTHR19981">
    <property type="entry name" value="TALIN"/>
    <property type="match status" value="1"/>
</dbReference>
<dbReference type="GO" id="GO:0005178">
    <property type="term" value="F:integrin binding"/>
    <property type="evidence" value="ECO:0007669"/>
    <property type="project" value="TreeGrafter"/>
</dbReference>
<dbReference type="InterPro" id="IPR019747">
    <property type="entry name" value="FERM_CS"/>
</dbReference>
<name>A0A0D6LGU7_9BILA</name>
<dbReference type="CDD" id="cd14473">
    <property type="entry name" value="FERM_B-lobe"/>
    <property type="match status" value="1"/>
</dbReference>
<dbReference type="GO" id="GO:0005886">
    <property type="term" value="C:plasma membrane"/>
    <property type="evidence" value="ECO:0007669"/>
    <property type="project" value="TreeGrafter"/>
</dbReference>
<dbReference type="GO" id="GO:0030036">
    <property type="term" value="P:actin cytoskeleton organization"/>
    <property type="evidence" value="ECO:0007669"/>
    <property type="project" value="TreeGrafter"/>
</dbReference>
<proteinExistence type="predicted"/>
<sequence>MYVGRDFLPKEYAKSKENEKKIVQRYKELSGTSDLDAKSKYVHMCRGLKTYGVTFFLVKVTPPIRQLSLQNRSNLERVQTTEGIKIHEKKVERDGERADAAEHKVYPSPIYVPLVPLSLTEPNLDGAKVGPW</sequence>
<dbReference type="EMBL" id="KE125328">
    <property type="protein sequence ID" value="EPB69166.1"/>
    <property type="molecule type" value="Genomic_DNA"/>
</dbReference>
<dbReference type="Pfam" id="PF00373">
    <property type="entry name" value="FERM_M"/>
    <property type="match status" value="1"/>
</dbReference>
<dbReference type="GO" id="GO:0005737">
    <property type="term" value="C:cytoplasm"/>
    <property type="evidence" value="ECO:0007669"/>
    <property type="project" value="TreeGrafter"/>
</dbReference>
<dbReference type="Proteomes" id="UP000054495">
    <property type="component" value="Unassembled WGS sequence"/>
</dbReference>
<reference evidence="2 3" key="1">
    <citation type="submission" date="2013-05" db="EMBL/GenBank/DDBJ databases">
        <title>Draft genome of the parasitic nematode Anyclostoma ceylanicum.</title>
        <authorList>
            <person name="Mitreva M."/>
        </authorList>
    </citation>
    <scope>NUCLEOTIDE SEQUENCE [LARGE SCALE GENOMIC DNA]</scope>
</reference>
<organism evidence="2 3">
    <name type="scientific">Ancylostoma ceylanicum</name>
    <dbReference type="NCBI Taxonomy" id="53326"/>
    <lineage>
        <taxon>Eukaryota</taxon>
        <taxon>Metazoa</taxon>
        <taxon>Ecdysozoa</taxon>
        <taxon>Nematoda</taxon>
        <taxon>Chromadorea</taxon>
        <taxon>Rhabditida</taxon>
        <taxon>Rhabditina</taxon>
        <taxon>Rhabditomorpha</taxon>
        <taxon>Strongyloidea</taxon>
        <taxon>Ancylostomatidae</taxon>
        <taxon>Ancylostomatinae</taxon>
        <taxon>Ancylostoma</taxon>
    </lineage>
</organism>
<dbReference type="SUPFAM" id="SSF47031">
    <property type="entry name" value="Second domain of FERM"/>
    <property type="match status" value="1"/>
</dbReference>
<dbReference type="InterPro" id="IPR019748">
    <property type="entry name" value="FERM_central"/>
</dbReference>
<protein>
    <recommendedName>
        <fullName evidence="1">FERM domain-containing protein</fullName>
    </recommendedName>
</protein>
<dbReference type="InterPro" id="IPR035963">
    <property type="entry name" value="FERM_2"/>
</dbReference>
<evidence type="ECO:0000313" key="2">
    <source>
        <dbReference type="EMBL" id="EPB69166.1"/>
    </source>
</evidence>
<dbReference type="AlphaFoldDB" id="A0A0D6LGU7"/>
<dbReference type="GO" id="GO:0098609">
    <property type="term" value="P:cell-cell adhesion"/>
    <property type="evidence" value="ECO:0007669"/>
    <property type="project" value="TreeGrafter"/>
</dbReference>
<dbReference type="PROSITE" id="PS50057">
    <property type="entry name" value="FERM_3"/>
    <property type="match status" value="1"/>
</dbReference>
<dbReference type="Gene3D" id="1.20.80.10">
    <property type="match status" value="1"/>
</dbReference>
<evidence type="ECO:0000259" key="1">
    <source>
        <dbReference type="PROSITE" id="PS50057"/>
    </source>
</evidence>
<dbReference type="PROSITE" id="PS00661">
    <property type="entry name" value="FERM_2"/>
    <property type="match status" value="1"/>
</dbReference>
<feature type="domain" description="FERM" evidence="1">
    <location>
        <begin position="1"/>
        <end position="132"/>
    </location>
</feature>
<dbReference type="InterPro" id="IPR000299">
    <property type="entry name" value="FERM_domain"/>
</dbReference>
<accession>A0A0D6LGU7</accession>
<dbReference type="PANTHER" id="PTHR19981:SF1">
    <property type="entry name" value="RHEA, ISOFORM B"/>
    <property type="match status" value="1"/>
</dbReference>
<gene>
    <name evidence="2" type="ORF">ANCCEY_11744</name>
</gene>
<evidence type="ECO:0000313" key="3">
    <source>
        <dbReference type="Proteomes" id="UP000054495"/>
    </source>
</evidence>
<dbReference type="InterPro" id="IPR014352">
    <property type="entry name" value="FERM/acyl-CoA-bd_prot_sf"/>
</dbReference>
<dbReference type="GO" id="GO:0005925">
    <property type="term" value="C:focal adhesion"/>
    <property type="evidence" value="ECO:0007669"/>
    <property type="project" value="TreeGrafter"/>
</dbReference>